<feature type="domain" description="PHA accumulation regulator DNA-binding N-terminal" evidence="1">
    <location>
        <begin position="8"/>
        <end position="64"/>
    </location>
</feature>
<dbReference type="Proteomes" id="UP000323917">
    <property type="component" value="Chromosome"/>
</dbReference>
<sequence>MSEEVVQIKRYPNRRFYSRNDSKYVSLQDIEKLIREGRTIEISDSQSGESLTRSVLAQIILDRQPENISLFPVDMLHSIVRSNEMVTDFLRDYFQHSLTYLDYLQRHTASAKDLVNPMHWAKAWMDGFKPANGSPKKSLDEKAQLAQRIEELEDRIKQLESRENLDI</sequence>
<dbReference type="InterPro" id="IPR012909">
    <property type="entry name" value="PHA_DNA-bd_N"/>
</dbReference>
<keyword evidence="2" id="KW-0238">DNA-binding</keyword>
<evidence type="ECO:0000313" key="2">
    <source>
        <dbReference type="EMBL" id="QEG33792.1"/>
    </source>
</evidence>
<name>A0A5B9Q8N4_9BACT</name>
<dbReference type="Pfam" id="PF07879">
    <property type="entry name" value="PHB_acc_N"/>
    <property type="match status" value="1"/>
</dbReference>
<dbReference type="EMBL" id="CP042913">
    <property type="protein sequence ID" value="QEG33792.1"/>
    <property type="molecule type" value="Genomic_DNA"/>
</dbReference>
<dbReference type="RefSeq" id="WP_148072516.1">
    <property type="nucleotide sequence ID" value="NZ_CP042913.1"/>
</dbReference>
<dbReference type="GO" id="GO:0003677">
    <property type="term" value="F:DNA binding"/>
    <property type="evidence" value="ECO:0007669"/>
    <property type="project" value="UniProtKB-KW"/>
</dbReference>
<protein>
    <submittedName>
        <fullName evidence="2">PHB/PHA accumulation regulator DNA-binding domain protein</fullName>
    </submittedName>
</protein>
<dbReference type="AlphaFoldDB" id="A0A5B9Q8N4"/>
<dbReference type="KEGG" id="bgok:Pr1d_10620"/>
<accession>A0A5B9Q8N4</accession>
<evidence type="ECO:0000259" key="1">
    <source>
        <dbReference type="Pfam" id="PF07879"/>
    </source>
</evidence>
<reference evidence="2 3" key="1">
    <citation type="submission" date="2019-08" db="EMBL/GenBank/DDBJ databases">
        <title>Deep-cultivation of Planctomycetes and their phenomic and genomic characterization uncovers novel biology.</title>
        <authorList>
            <person name="Wiegand S."/>
            <person name="Jogler M."/>
            <person name="Boedeker C."/>
            <person name="Pinto D."/>
            <person name="Vollmers J."/>
            <person name="Rivas-Marin E."/>
            <person name="Kohn T."/>
            <person name="Peeters S.H."/>
            <person name="Heuer A."/>
            <person name="Rast P."/>
            <person name="Oberbeckmann S."/>
            <person name="Bunk B."/>
            <person name="Jeske O."/>
            <person name="Meyerdierks A."/>
            <person name="Storesund J.E."/>
            <person name="Kallscheuer N."/>
            <person name="Luecker S."/>
            <person name="Lage O.M."/>
            <person name="Pohl T."/>
            <person name="Merkel B.J."/>
            <person name="Hornburger P."/>
            <person name="Mueller R.-W."/>
            <person name="Bruemmer F."/>
            <person name="Labrenz M."/>
            <person name="Spormann A.M."/>
            <person name="Op den Camp H."/>
            <person name="Overmann J."/>
            <person name="Amann R."/>
            <person name="Jetten M.S.M."/>
            <person name="Mascher T."/>
            <person name="Medema M.H."/>
            <person name="Devos D.P."/>
            <person name="Kaster A.-K."/>
            <person name="Ovreas L."/>
            <person name="Rohde M."/>
            <person name="Galperin M.Y."/>
            <person name="Jogler C."/>
        </authorList>
    </citation>
    <scope>NUCLEOTIDE SEQUENCE [LARGE SCALE GENOMIC DNA]</scope>
    <source>
        <strain evidence="2 3">Pr1d</strain>
    </source>
</reference>
<gene>
    <name evidence="2" type="ORF">Pr1d_10620</name>
</gene>
<proteinExistence type="predicted"/>
<evidence type="ECO:0000313" key="3">
    <source>
        <dbReference type="Proteomes" id="UP000323917"/>
    </source>
</evidence>
<dbReference type="OrthoDB" id="9795345at2"/>
<keyword evidence="3" id="KW-1185">Reference proteome</keyword>
<organism evidence="2 3">
    <name type="scientific">Bythopirellula goksoeyrii</name>
    <dbReference type="NCBI Taxonomy" id="1400387"/>
    <lineage>
        <taxon>Bacteria</taxon>
        <taxon>Pseudomonadati</taxon>
        <taxon>Planctomycetota</taxon>
        <taxon>Planctomycetia</taxon>
        <taxon>Pirellulales</taxon>
        <taxon>Lacipirellulaceae</taxon>
        <taxon>Bythopirellula</taxon>
    </lineage>
</organism>